<evidence type="ECO:0000313" key="2">
    <source>
        <dbReference type="Proteomes" id="UP000271889"/>
    </source>
</evidence>
<keyword evidence="2" id="KW-1185">Reference proteome</keyword>
<evidence type="ECO:0000313" key="1">
    <source>
        <dbReference type="EMBL" id="VDN37342.1"/>
    </source>
</evidence>
<proteinExistence type="predicted"/>
<dbReference type="Proteomes" id="UP000271889">
    <property type="component" value="Unassembled WGS sequence"/>
</dbReference>
<protein>
    <submittedName>
        <fullName evidence="1">Uncharacterized protein</fullName>
    </submittedName>
</protein>
<dbReference type="EMBL" id="UYRV01131524">
    <property type="protein sequence ID" value="VDN37342.1"/>
    <property type="molecule type" value="Genomic_DNA"/>
</dbReference>
<reference evidence="1 2" key="1">
    <citation type="submission" date="2018-11" db="EMBL/GenBank/DDBJ databases">
        <authorList>
            <consortium name="Pathogen Informatics"/>
        </authorList>
    </citation>
    <scope>NUCLEOTIDE SEQUENCE [LARGE SCALE GENOMIC DNA]</scope>
</reference>
<accession>A0A3P7QZN1</accession>
<dbReference type="AlphaFoldDB" id="A0A3P7QZN1"/>
<name>A0A3P7QZN1_CYLGO</name>
<organism evidence="1 2">
    <name type="scientific">Cylicostephanus goldi</name>
    <name type="common">Nematode worm</name>
    <dbReference type="NCBI Taxonomy" id="71465"/>
    <lineage>
        <taxon>Eukaryota</taxon>
        <taxon>Metazoa</taxon>
        <taxon>Ecdysozoa</taxon>
        <taxon>Nematoda</taxon>
        <taxon>Chromadorea</taxon>
        <taxon>Rhabditida</taxon>
        <taxon>Rhabditina</taxon>
        <taxon>Rhabditomorpha</taxon>
        <taxon>Strongyloidea</taxon>
        <taxon>Strongylidae</taxon>
        <taxon>Cylicostephanus</taxon>
    </lineage>
</organism>
<gene>
    <name evidence="1" type="ORF">CGOC_LOCUS13448</name>
</gene>
<sequence length="193" mass="21518">MIESIIFVEDNSQVALNAQATPAMLNELEKLPRKLEELTQTSGTSQGVGIEEIYQVDNLPNYQAVRCFLGNSSTADVLHSQNGCTVIPSGEKKTVVSCSISRNRVPSFIQIKLREDKHKLKKPCKEGRKGWRRPALCTVERWLLPLHLPWMFTGPQHPGPQHRTNGLHTLPHFTSALLMPNHPLPSAPLTVST</sequence>